<keyword evidence="7 10" id="KW-0067">ATP-binding</keyword>
<evidence type="ECO:0000256" key="9">
    <source>
        <dbReference type="ARBA" id="ARBA00023204"/>
    </source>
</evidence>
<comment type="subunit">
    <text evidence="10">Heterotrimer of RecB, RecC and RecD. All subunits contribute to DNA-binding.</text>
</comment>
<dbReference type="SUPFAM" id="SSF52980">
    <property type="entry name" value="Restriction endonuclease-like"/>
    <property type="match status" value="1"/>
</dbReference>
<keyword evidence="13" id="KW-1185">Reference proteome</keyword>
<dbReference type="Proteomes" id="UP000282388">
    <property type="component" value="Unassembled WGS sequence"/>
</dbReference>
<evidence type="ECO:0000256" key="10">
    <source>
        <dbReference type="HAMAP-Rule" id="MF_01486"/>
    </source>
</evidence>
<dbReference type="GO" id="GO:0003678">
    <property type="term" value="F:DNA helicase activity"/>
    <property type="evidence" value="ECO:0007669"/>
    <property type="project" value="UniProtKB-UniRule"/>
</dbReference>
<dbReference type="RefSeq" id="WP_120402490.1">
    <property type="nucleotide sequence ID" value="NZ_RAXV01000016.1"/>
</dbReference>
<evidence type="ECO:0000256" key="5">
    <source>
        <dbReference type="ARBA" id="ARBA00022806"/>
    </source>
</evidence>
<dbReference type="SUPFAM" id="SSF52540">
    <property type="entry name" value="P-loop containing nucleoside triphosphate hydrolases"/>
    <property type="match status" value="2"/>
</dbReference>
<evidence type="ECO:0000256" key="7">
    <source>
        <dbReference type="ARBA" id="ARBA00022840"/>
    </source>
</evidence>
<keyword evidence="5 10" id="KW-0347">Helicase</keyword>
<gene>
    <name evidence="10" type="primary">recC</name>
    <name evidence="12" type="ORF">D7V32_08665</name>
</gene>
<dbReference type="InterPro" id="IPR041500">
    <property type="entry name" value="RecC_C"/>
</dbReference>
<comment type="miscellaneous">
    <text evidence="10">In the RecBCD complex, RecB has a slow 3'-5' helicase, an exonuclease activity and loads RecA onto ssDNA, RecD has a fast 5'-3' helicase activity, while RecC stimulates the ATPase and processivity of the RecB helicase and contributes to recognition of the Chi site.</text>
</comment>
<dbReference type="GO" id="GO:0009338">
    <property type="term" value="C:exodeoxyribonuclease V complex"/>
    <property type="evidence" value="ECO:0007669"/>
    <property type="project" value="InterPro"/>
</dbReference>
<reference evidence="12 13" key="1">
    <citation type="submission" date="2018-09" db="EMBL/GenBank/DDBJ databases">
        <title>The draft genome of Acinetobacter spp. strains.</title>
        <authorList>
            <person name="Qin J."/>
            <person name="Feng Y."/>
            <person name="Zong Z."/>
        </authorList>
    </citation>
    <scope>NUCLEOTIDE SEQUENCE [LARGE SCALE GENOMIC DNA]</scope>
    <source>
        <strain evidence="12 13">WCHAc060012</strain>
    </source>
</reference>
<comment type="function">
    <text evidence="10">A helicase/nuclease that prepares dsDNA breaks (DSB) for recombinational DNA repair. Binds to DSBs and unwinds DNA via a highly rapid and processive ATP-dependent bidirectional helicase activity. Unwinds dsDNA until it encounters a Chi (crossover hotspot instigator) sequence from the 3' direction. Cuts ssDNA a few nucleotides 3' to the Chi site. The properties and activities of the enzyme are changed at Chi. The Chi-altered holoenzyme produces a long 3'-ssDNA overhang and facilitates RecA-binding to the ssDNA for homologous DNA recombination and repair. Holoenzyme degrades any linearized DNA that is unable to undergo homologous recombination. In the holoenzyme this subunit recognizes the wild-type Chi sequence, and when added to isolated RecB increases its ATP-dependent helicase processivity.</text>
</comment>
<protein>
    <recommendedName>
        <fullName evidence="10">RecBCD enzyme subunit RecC</fullName>
    </recommendedName>
    <alternativeName>
        <fullName evidence="10">Exonuclease V subunit RecC</fullName>
        <shortName evidence="10">ExoV subunit RecC</shortName>
    </alternativeName>
    <alternativeName>
        <fullName evidence="10">Helicase/nuclease RecBCD subunit RecC</fullName>
    </alternativeName>
</protein>
<dbReference type="GO" id="GO:0003677">
    <property type="term" value="F:DNA binding"/>
    <property type="evidence" value="ECO:0007669"/>
    <property type="project" value="UniProtKB-UniRule"/>
</dbReference>
<proteinExistence type="inferred from homology"/>
<keyword evidence="3 10" id="KW-0227">DNA damage</keyword>
<dbReference type="EMBL" id="RAXV01000016">
    <property type="protein sequence ID" value="RKG31301.1"/>
    <property type="molecule type" value="Genomic_DNA"/>
</dbReference>
<dbReference type="Gene3D" id="3.40.50.10930">
    <property type="match status" value="2"/>
</dbReference>
<comment type="similarity">
    <text evidence="10">Belongs to the RecC family.</text>
</comment>
<name>A0A3A8EQY8_9GAMM</name>
<evidence type="ECO:0000259" key="11">
    <source>
        <dbReference type="Pfam" id="PF17946"/>
    </source>
</evidence>
<feature type="domain" description="RecC C-terminal" evidence="11">
    <location>
        <begin position="951"/>
        <end position="1158"/>
    </location>
</feature>
<dbReference type="Pfam" id="PF17946">
    <property type="entry name" value="RecC_C"/>
    <property type="match status" value="1"/>
</dbReference>
<organism evidence="12 13">
    <name type="scientific">Acinetobacter tianfuensis</name>
    <dbReference type="NCBI Taxonomy" id="2419603"/>
    <lineage>
        <taxon>Bacteria</taxon>
        <taxon>Pseudomonadati</taxon>
        <taxon>Pseudomonadota</taxon>
        <taxon>Gammaproteobacteria</taxon>
        <taxon>Moraxellales</taxon>
        <taxon>Moraxellaceae</taxon>
        <taxon>Acinetobacter</taxon>
    </lineage>
</organism>
<keyword evidence="9 10" id="KW-0234">DNA repair</keyword>
<dbReference type="Pfam" id="PF04257">
    <property type="entry name" value="Exonuc_V_gamma"/>
    <property type="match status" value="1"/>
</dbReference>
<dbReference type="PANTHER" id="PTHR30591:SF1">
    <property type="entry name" value="RECBCD ENZYME SUBUNIT RECC"/>
    <property type="match status" value="1"/>
</dbReference>
<comment type="caution">
    <text evidence="12">The sequence shown here is derived from an EMBL/GenBank/DDBJ whole genome shotgun (WGS) entry which is preliminary data.</text>
</comment>
<dbReference type="GO" id="GO:0000724">
    <property type="term" value="P:double-strand break repair via homologous recombination"/>
    <property type="evidence" value="ECO:0007669"/>
    <property type="project" value="UniProtKB-UniRule"/>
</dbReference>
<dbReference type="InterPro" id="IPR006697">
    <property type="entry name" value="RecC"/>
</dbReference>
<evidence type="ECO:0000256" key="3">
    <source>
        <dbReference type="ARBA" id="ARBA00022763"/>
    </source>
</evidence>
<accession>A0A3A8EQY8</accession>
<dbReference type="GO" id="GO:0005524">
    <property type="term" value="F:ATP binding"/>
    <property type="evidence" value="ECO:0007669"/>
    <property type="project" value="UniProtKB-UniRule"/>
</dbReference>
<evidence type="ECO:0000256" key="6">
    <source>
        <dbReference type="ARBA" id="ARBA00022839"/>
    </source>
</evidence>
<evidence type="ECO:0000256" key="2">
    <source>
        <dbReference type="ARBA" id="ARBA00022741"/>
    </source>
</evidence>
<keyword evidence="2 10" id="KW-0547">Nucleotide-binding</keyword>
<dbReference type="InterPro" id="IPR011335">
    <property type="entry name" value="Restrct_endonuc-II-like"/>
</dbReference>
<dbReference type="InterPro" id="IPR027417">
    <property type="entry name" value="P-loop_NTPase"/>
</dbReference>
<dbReference type="PANTHER" id="PTHR30591">
    <property type="entry name" value="RECBCD ENZYME SUBUNIT RECC"/>
    <property type="match status" value="1"/>
</dbReference>
<evidence type="ECO:0000313" key="12">
    <source>
        <dbReference type="EMBL" id="RKG31301.1"/>
    </source>
</evidence>
<evidence type="ECO:0000256" key="8">
    <source>
        <dbReference type="ARBA" id="ARBA00023125"/>
    </source>
</evidence>
<keyword evidence="1 10" id="KW-0540">Nuclease</keyword>
<evidence type="ECO:0000313" key="13">
    <source>
        <dbReference type="Proteomes" id="UP000282388"/>
    </source>
</evidence>
<keyword evidence="4 10" id="KW-0378">Hydrolase</keyword>
<dbReference type="PIRSF" id="PIRSF000980">
    <property type="entry name" value="RecC"/>
    <property type="match status" value="1"/>
</dbReference>
<dbReference type="AlphaFoldDB" id="A0A3A8EQY8"/>
<dbReference type="HAMAP" id="MF_01486">
    <property type="entry name" value="RecC"/>
    <property type="match status" value="1"/>
</dbReference>
<dbReference type="GO" id="GO:0008854">
    <property type="term" value="F:exodeoxyribonuclease V activity"/>
    <property type="evidence" value="ECO:0007669"/>
    <property type="project" value="InterPro"/>
</dbReference>
<keyword evidence="8 10" id="KW-0238">DNA-binding</keyword>
<evidence type="ECO:0000256" key="4">
    <source>
        <dbReference type="ARBA" id="ARBA00022801"/>
    </source>
</evidence>
<evidence type="ECO:0000256" key="1">
    <source>
        <dbReference type="ARBA" id="ARBA00022722"/>
    </source>
</evidence>
<keyword evidence="6 10" id="KW-0269">Exonuclease</keyword>
<sequence>MAIRVIQSQRIEVLLEAMLQAGRQPVQNPLDALQTQHFIVPSMAVQTWLTVRLSEYQGISANHLFHQRIRAFQWFAYQAVLDDKEKVRKANIPRLILKWRTYQTLKPYIQQTANPLALDHPLHSIVQRIYDSAERLSNSTEQQLKKQGMLYWVSEQVSRLFSNYMEYRGHCMKQHEAGEACRCSHNWLALWGQNQPLDLEQQFFMPRPLFPGLDSKEEQEQQAQISSFAKAQAEQLEQWQRWLWHSEFHEDFALMQTIDDDFWTILDDPEQRQSALKALPRQVVLFTVLDLPPNQLSFLRRLGQYIDVLILHFNPSQEYWADTVDANWKKQYDVKLKQRFKEKNPQATTAQIEAFFEKYTLEYGQQKDSRHPLLTRFGKQARDHFSLLVNLASGDNDEEWHDIFPMDYDAHLLGKIQYDILNLAEPERASFGLSEDDDSIQIHVCHSAQRQLEVLKDQLTFWLSQSTAAQPRAPSDILVLSPNLKELEPLIRSVFAPPPREQSFDAAPQAIRKDSVYLPVKIAGVPQLDTQNAWRAVLGPIQLAQGRLTLEDVADWLNLAAVQTRYGLNHDQTARMIELLSEAKFKRGLDEAHLQRTLAPNDTDYRYSFKFALDRLVLGVAVPQHVMLQDTLSYAFVQPEDFELVNILIEIYQNFAERQHWLVEHEMGIQRNVEEWLHLLLKDLDAYQNSGVTALKTVREVLRKLITMLTLSYYSEEDEIQQDAPQLLKDMQLPLPYLLQEIQNSIDSQMDQAQPTGQITFSQMGQIRPLPYKLIVMLNLDSGKFPSRQVRLPFDLMDVLKSHLGDRSRLDDDQGAFLDALLLAKENLWLFYNGFDVSDGEVREPSSVVQEFIRHLAVIVSGADSSAVLPKLAELAGGVEVPENLASLYAVHSLQPFEQQRFSDVPNVRQISYQDHWYYVAKQLQQGKGVRLPWAGKALAAQPADELQLDSSQWIKQVTFPAELYLKTLSIVNPKLADGLATDEPLMLDGLEKYAVRNTLMQAEQQVPPDLLLDQLPVGKLKEAAWQSSLQQHEALLEIVKEMTQTDPPQLTAVTQRILKIDEKIQMQITVPAAETACWISLTASSARGRRRAQIWLEYLLWLNSLPEQDMQAYERIEVCSDTVIRCSGLTPADARNYLQKWMEAWRYGQQRPLVLPAALLLSTEKNGSLTLHEGAKGEEPSVQWIENGQGMRVLKQFDKLRSKWTASGDYSGFDIRYDEANQAHLDWAFILRDQNAAQLLEHCCELFAYTLYQPIYDHQHAE</sequence>
<dbReference type="Gene3D" id="3.40.50.300">
    <property type="entry name" value="P-loop containing nucleotide triphosphate hydrolases"/>
    <property type="match status" value="2"/>
</dbReference>
<dbReference type="OrthoDB" id="9762834at2"/>